<sequence>MPLTFKYNENSSLPLFAWASIQSRGSDIVEVLHGAAVETHPAWGGDAVWPGAFETPVLTDGYLLGSAISISGEEVVYSSSFHSLSRLHIISQGSRLIVSNSLAFALALADDELDEQYPLYARDLYSVRTGMDHCKKKMPTRNGSMSLLYGKSIRVTRDLVIRHQDRVLPDDFDDFAGYKRHVLDAVAALSANAADPRRKKPLKVISTLSSGYDSACCTIVAHSQGCNEAISVVNATKSQGDMDDSGKAIAETLGLTHYKIDQNDYLTSGHAYEAEFIAANPTGEDIAIAGAEHLLSGRLLLIGHHGDKVWTPNITNATDYKRGDASGGSLVEFALRVGIVLLPMPFIGAHLQPKINRISSSAEMKTWWIPGNYNRPIPRRIIEDHGIRRGDFATDKKAISNTIARIFELKDRLENGQKQAGSYKEYARSMNSRMGLRARLSLLISEKGSLLAEKIVNRVNWMFSLLRIPYRFARPFRGMAFRLGANWPIYHWAVTEMRARYKSQIDHPGN</sequence>
<proteinExistence type="predicted"/>
<organism evidence="1 2">
    <name type="scientific">Insolitispirillum peregrinum</name>
    <dbReference type="NCBI Taxonomy" id="80876"/>
    <lineage>
        <taxon>Bacteria</taxon>
        <taxon>Pseudomonadati</taxon>
        <taxon>Pseudomonadota</taxon>
        <taxon>Alphaproteobacteria</taxon>
        <taxon>Rhodospirillales</taxon>
        <taxon>Novispirillaceae</taxon>
        <taxon>Insolitispirillum</taxon>
    </lineage>
</organism>
<dbReference type="EMBL" id="FTOA01000002">
    <property type="protein sequence ID" value="SIS56503.1"/>
    <property type="molecule type" value="Genomic_DNA"/>
</dbReference>
<gene>
    <name evidence="1" type="ORF">SAMN05421779_102602</name>
</gene>
<name>A0A1N7K4I2_9PROT</name>
<dbReference type="SUPFAM" id="SSF52402">
    <property type="entry name" value="Adenine nucleotide alpha hydrolases-like"/>
    <property type="match status" value="1"/>
</dbReference>
<protein>
    <recommendedName>
        <fullName evidence="3">Asparagine synthase</fullName>
    </recommendedName>
</protein>
<evidence type="ECO:0000313" key="1">
    <source>
        <dbReference type="EMBL" id="SIS56503.1"/>
    </source>
</evidence>
<keyword evidence="2" id="KW-1185">Reference proteome</keyword>
<evidence type="ECO:0000313" key="2">
    <source>
        <dbReference type="Proteomes" id="UP000185678"/>
    </source>
</evidence>
<accession>A0A1N7K4I2</accession>
<dbReference type="STRING" id="80876.SAMN05421779_102602"/>
<reference evidence="1 2" key="1">
    <citation type="submission" date="2017-01" db="EMBL/GenBank/DDBJ databases">
        <authorList>
            <person name="Mah S.A."/>
            <person name="Swanson W.J."/>
            <person name="Moy G.W."/>
            <person name="Vacquier V.D."/>
        </authorList>
    </citation>
    <scope>NUCLEOTIDE SEQUENCE [LARGE SCALE GENOMIC DNA]</scope>
    <source>
        <strain evidence="1 2">DSM 11589</strain>
    </source>
</reference>
<evidence type="ECO:0008006" key="3">
    <source>
        <dbReference type="Google" id="ProtNLM"/>
    </source>
</evidence>
<dbReference type="AlphaFoldDB" id="A0A1N7K4I2"/>
<dbReference type="Proteomes" id="UP000185678">
    <property type="component" value="Unassembled WGS sequence"/>
</dbReference>